<dbReference type="PANTHER" id="PTHR37839">
    <property type="entry name" value="NA(+)-TRANSLOCATING NADH-QUINONE REDUCTASE SUBUNIT A"/>
    <property type="match status" value="1"/>
</dbReference>
<dbReference type="STRING" id="1685382.AVJ23_08705"/>
<keyword evidence="4" id="KW-1185">Reference proteome</keyword>
<evidence type="ECO:0000313" key="4">
    <source>
        <dbReference type="Proteomes" id="UP000054396"/>
    </source>
</evidence>
<gene>
    <name evidence="3" type="ORF">AVJ23_08705</name>
</gene>
<dbReference type="Pfam" id="PF24836">
    <property type="entry name" value="NQRA_2nd"/>
    <property type="match status" value="1"/>
</dbReference>
<dbReference type="Pfam" id="PF11973">
    <property type="entry name" value="NQRA_SLBB"/>
    <property type="match status" value="1"/>
</dbReference>
<dbReference type="EMBL" id="LPXO01000004">
    <property type="protein sequence ID" value="KUF11125.1"/>
    <property type="molecule type" value="Genomic_DNA"/>
</dbReference>
<dbReference type="InterPro" id="IPR022615">
    <property type="entry name" value="NqrA_C_domain"/>
</dbReference>
<dbReference type="AlphaFoldDB" id="A0A0W7WKI5"/>
<sequence length="422" mass="44675">MISLAVRAGLSPGFSPTPPDDSAIEEVVTAEAGLRPPAHVTLRVTPLVEEDACVPRGAPVACLRDAPDICLVAPMPARVARITLQPGRKLTEIVLFHDEGGGVQRHDVSGSSRPAGLRALMQRAGLWPWLRRRPFGGMPAVDEVPAAILVMAVDTRPAAPDPLVAIAGREESFERGLRALKRLTEGPVLVCHAAGREDAIPAMGVRVQPVPVGPRHPQGAAGIRLHEAWPAGLDAPVWDLHAEDVAALGRLLETGTLPMNRLVSVAGPALRAPRLVRTQPGASLRGLSFHDLHPGAHVLLSGDPLGGHPAEWLAPRDRQVSALSRPEAAAPPHWLIRALTRSARPRPVIPTAALDQAFGAQIPAAAFVRALSAGDDEMAMKLGALSLLEEDVALADYVLGGEADLQGMLRVMLDRIRTEFAA</sequence>
<dbReference type="PANTHER" id="PTHR37839:SF1">
    <property type="entry name" value="NA(+)-TRANSLOCATING NADH-QUINONE REDUCTASE SUBUNIT A"/>
    <property type="match status" value="1"/>
</dbReference>
<evidence type="ECO:0000259" key="2">
    <source>
        <dbReference type="Pfam" id="PF24836"/>
    </source>
</evidence>
<accession>A0A0W7WKI5</accession>
<proteinExistence type="predicted"/>
<dbReference type="GO" id="GO:0016655">
    <property type="term" value="F:oxidoreductase activity, acting on NAD(P)H, quinone or similar compound as acceptor"/>
    <property type="evidence" value="ECO:0007669"/>
    <property type="project" value="InterPro"/>
</dbReference>
<dbReference type="Proteomes" id="UP000054396">
    <property type="component" value="Unassembled WGS sequence"/>
</dbReference>
<reference evidence="3 4" key="1">
    <citation type="submission" date="2015-12" db="EMBL/GenBank/DDBJ databases">
        <authorList>
            <person name="Shamseldin A."/>
            <person name="Moawad H."/>
            <person name="Abd El-Rahim W.M."/>
            <person name="Sadowsky M.J."/>
        </authorList>
    </citation>
    <scope>NUCLEOTIDE SEQUENCE [LARGE SCALE GENOMIC DNA]</scope>
    <source>
        <strain evidence="3 4">SJ5A-1</strain>
    </source>
</reference>
<dbReference type="InterPro" id="IPR008703">
    <property type="entry name" value="NqrA"/>
</dbReference>
<comment type="caution">
    <text evidence="3">The sequence shown here is derived from an EMBL/GenBank/DDBJ whole genome shotgun (WGS) entry which is preliminary data.</text>
</comment>
<feature type="domain" description="Na(+)-translocating NADH-quinone reductase subunit A C-terminal" evidence="1">
    <location>
        <begin position="263"/>
        <end position="310"/>
    </location>
</feature>
<dbReference type="OrthoDB" id="9774536at2"/>
<evidence type="ECO:0000313" key="3">
    <source>
        <dbReference type="EMBL" id="KUF11125.1"/>
    </source>
</evidence>
<name>A0A0W7WKI5_9RHOB</name>
<dbReference type="GO" id="GO:0006814">
    <property type="term" value="P:sodium ion transport"/>
    <property type="evidence" value="ECO:0007669"/>
    <property type="project" value="InterPro"/>
</dbReference>
<organism evidence="3 4">
    <name type="scientific">Pseudoponticoccus marisrubri</name>
    <dbReference type="NCBI Taxonomy" id="1685382"/>
    <lineage>
        <taxon>Bacteria</taxon>
        <taxon>Pseudomonadati</taxon>
        <taxon>Pseudomonadota</taxon>
        <taxon>Alphaproteobacteria</taxon>
        <taxon>Rhodobacterales</taxon>
        <taxon>Roseobacteraceae</taxon>
        <taxon>Pseudoponticoccus</taxon>
    </lineage>
</organism>
<protein>
    <submittedName>
        <fullName evidence="3">Na(+)-translocating NADH-quinone reductase subunit A</fullName>
    </submittedName>
</protein>
<dbReference type="InterPro" id="IPR056148">
    <property type="entry name" value="NQRA_2nd"/>
</dbReference>
<evidence type="ECO:0000259" key="1">
    <source>
        <dbReference type="Pfam" id="PF11973"/>
    </source>
</evidence>
<feature type="domain" description="NqrA second alpha/beta" evidence="2">
    <location>
        <begin position="116"/>
        <end position="257"/>
    </location>
</feature>
<dbReference type="RefSeq" id="WP_058861789.1">
    <property type="nucleotide sequence ID" value="NZ_LPXO01000004.1"/>
</dbReference>